<dbReference type="Pfam" id="PF17963">
    <property type="entry name" value="Big_9"/>
    <property type="match status" value="2"/>
</dbReference>
<gene>
    <name evidence="9" type="ORF">HNR73_001114</name>
</gene>
<sequence>MTRTSRNTVRALGVGAAAFALALAAPVMASAHDGENHAPTCDTAETDFVGAALTFNVEDSGGCNDDDGDELKVLSVGSVTGPGSAKVGDGATSVVYTGTDDLDGTATFTALVSDGHDGEPTEWNFKITYNVAFKLEAIDDEFPGKVNTPITGDVDSNDVGADRAAITLLSEPQHGKLDFNEKTGEFTYTPDKDWSGTDTFTYQLKAGKFTDTATVTIKVSPEGGAGGPGTSPSPSPSKTKGPLAKTGSSLTTLGFIGGGVLIAGAGALLVARRRRIEV</sequence>
<dbReference type="NCBIfam" id="TIGR01167">
    <property type="entry name" value="LPXTG_anchor"/>
    <property type="match status" value="1"/>
</dbReference>
<keyword evidence="1" id="KW-0134">Cell wall</keyword>
<evidence type="ECO:0000256" key="2">
    <source>
        <dbReference type="ARBA" id="ARBA00022525"/>
    </source>
</evidence>
<keyword evidence="4" id="KW-0572">Peptidoglycan-anchor</keyword>
<dbReference type="AlphaFoldDB" id="A0A841FJE0"/>
<evidence type="ECO:0000256" key="6">
    <source>
        <dbReference type="SAM" id="Phobius"/>
    </source>
</evidence>
<feature type="compositionally biased region" description="Low complexity" evidence="5">
    <location>
        <begin position="230"/>
        <end position="242"/>
    </location>
</feature>
<evidence type="ECO:0000259" key="8">
    <source>
        <dbReference type="PROSITE" id="PS50847"/>
    </source>
</evidence>
<dbReference type="Gene3D" id="2.60.40.2810">
    <property type="match status" value="2"/>
</dbReference>
<evidence type="ECO:0000256" key="1">
    <source>
        <dbReference type="ARBA" id="ARBA00022512"/>
    </source>
</evidence>
<feature type="chain" id="PRO_5032703163" evidence="7">
    <location>
        <begin position="32"/>
        <end position="278"/>
    </location>
</feature>
<protein>
    <submittedName>
        <fullName evidence="9">LPXTG-motif cell wall-anchored protein</fullName>
    </submittedName>
</protein>
<evidence type="ECO:0000313" key="10">
    <source>
        <dbReference type="Proteomes" id="UP000548476"/>
    </source>
</evidence>
<name>A0A841FJE0_9ACTN</name>
<evidence type="ECO:0000256" key="4">
    <source>
        <dbReference type="ARBA" id="ARBA00023088"/>
    </source>
</evidence>
<evidence type="ECO:0000313" key="9">
    <source>
        <dbReference type="EMBL" id="MBB6033267.1"/>
    </source>
</evidence>
<organism evidence="9 10">
    <name type="scientific">Phytomonospora endophytica</name>
    <dbReference type="NCBI Taxonomy" id="714109"/>
    <lineage>
        <taxon>Bacteria</taxon>
        <taxon>Bacillati</taxon>
        <taxon>Actinomycetota</taxon>
        <taxon>Actinomycetes</taxon>
        <taxon>Micromonosporales</taxon>
        <taxon>Micromonosporaceae</taxon>
        <taxon>Phytomonospora</taxon>
    </lineage>
</organism>
<keyword evidence="3 7" id="KW-0732">Signal</keyword>
<keyword evidence="10" id="KW-1185">Reference proteome</keyword>
<feature type="domain" description="Gram-positive cocci surface proteins LPxTG" evidence="8">
    <location>
        <begin position="243"/>
        <end position="278"/>
    </location>
</feature>
<feature type="signal peptide" evidence="7">
    <location>
        <begin position="1"/>
        <end position="31"/>
    </location>
</feature>
<evidence type="ECO:0000256" key="7">
    <source>
        <dbReference type="SAM" id="SignalP"/>
    </source>
</evidence>
<keyword evidence="6" id="KW-0812">Transmembrane</keyword>
<feature type="transmembrane region" description="Helical" evidence="6">
    <location>
        <begin position="250"/>
        <end position="271"/>
    </location>
</feature>
<accession>A0A841FJE0</accession>
<evidence type="ECO:0000256" key="3">
    <source>
        <dbReference type="ARBA" id="ARBA00022729"/>
    </source>
</evidence>
<keyword evidence="6" id="KW-0472">Membrane</keyword>
<keyword evidence="2" id="KW-0964">Secreted</keyword>
<keyword evidence="6" id="KW-1133">Transmembrane helix</keyword>
<dbReference type="PROSITE" id="PS50847">
    <property type="entry name" value="GRAM_POS_ANCHORING"/>
    <property type="match status" value="1"/>
</dbReference>
<evidence type="ECO:0000256" key="5">
    <source>
        <dbReference type="SAM" id="MobiDB-lite"/>
    </source>
</evidence>
<feature type="region of interest" description="Disordered" evidence="5">
    <location>
        <begin position="219"/>
        <end position="245"/>
    </location>
</feature>
<proteinExistence type="predicted"/>
<dbReference type="InterPro" id="IPR019931">
    <property type="entry name" value="LPXTG_anchor"/>
</dbReference>
<dbReference type="RefSeq" id="WP_184786148.1">
    <property type="nucleotide sequence ID" value="NZ_BONT01000024.1"/>
</dbReference>
<dbReference type="Proteomes" id="UP000548476">
    <property type="component" value="Unassembled WGS sequence"/>
</dbReference>
<comment type="caution">
    <text evidence="9">The sequence shown here is derived from an EMBL/GenBank/DDBJ whole genome shotgun (WGS) entry which is preliminary data.</text>
</comment>
<reference evidence="9 10" key="1">
    <citation type="submission" date="2020-08" db="EMBL/GenBank/DDBJ databases">
        <title>Genomic Encyclopedia of Type Strains, Phase IV (KMG-IV): sequencing the most valuable type-strain genomes for metagenomic binning, comparative biology and taxonomic classification.</title>
        <authorList>
            <person name="Goeker M."/>
        </authorList>
    </citation>
    <scope>NUCLEOTIDE SEQUENCE [LARGE SCALE GENOMIC DNA]</scope>
    <source>
        <strain evidence="9 10">YIM 65646</strain>
    </source>
</reference>
<dbReference type="EMBL" id="JACHGT010000002">
    <property type="protein sequence ID" value="MBB6033267.1"/>
    <property type="molecule type" value="Genomic_DNA"/>
</dbReference>